<keyword evidence="1" id="KW-0808">Transferase</keyword>
<proteinExistence type="predicted"/>
<keyword evidence="2" id="KW-0677">Repeat</keyword>
<reference evidence="5" key="1">
    <citation type="submission" date="2021-01" db="EMBL/GenBank/DDBJ databases">
        <title>WGS of actinomycetes isolated from Thailand.</title>
        <authorList>
            <person name="Thawai C."/>
        </authorList>
    </citation>
    <scope>NUCLEOTIDE SEQUENCE</scope>
    <source>
        <strain evidence="5">RCU-197</strain>
    </source>
</reference>
<gene>
    <name evidence="5" type="ORF">JK359_16755</name>
</gene>
<feature type="domain" description="Rhodanese" evidence="4">
    <location>
        <begin position="163"/>
        <end position="274"/>
    </location>
</feature>
<dbReference type="PROSITE" id="PS00380">
    <property type="entry name" value="RHODANESE_1"/>
    <property type="match status" value="1"/>
</dbReference>
<dbReference type="AlphaFoldDB" id="A0A937EIS0"/>
<keyword evidence="6" id="KW-1185">Reference proteome</keyword>
<dbReference type="CDD" id="cd01449">
    <property type="entry name" value="TST_Repeat_2"/>
    <property type="match status" value="1"/>
</dbReference>
<dbReference type="CDD" id="cd01448">
    <property type="entry name" value="TST_Repeat_1"/>
    <property type="match status" value="1"/>
</dbReference>
<name>A0A937EIS0_9ACTN</name>
<dbReference type="Proteomes" id="UP000661858">
    <property type="component" value="Unassembled WGS sequence"/>
</dbReference>
<dbReference type="Pfam" id="PF00581">
    <property type="entry name" value="Rhodanese"/>
    <property type="match status" value="2"/>
</dbReference>
<evidence type="ECO:0000259" key="4">
    <source>
        <dbReference type="PROSITE" id="PS50206"/>
    </source>
</evidence>
<dbReference type="SUPFAM" id="SSF52821">
    <property type="entry name" value="Rhodanese/Cell cycle control phosphatase"/>
    <property type="match status" value="2"/>
</dbReference>
<dbReference type="RefSeq" id="WP_201836310.1">
    <property type="nucleotide sequence ID" value="NZ_JAERRK010000007.1"/>
</dbReference>
<dbReference type="InterPro" id="IPR045078">
    <property type="entry name" value="TST/MPST-like"/>
</dbReference>
<dbReference type="PANTHER" id="PTHR11364:SF27">
    <property type="entry name" value="SULFURTRANSFERASE"/>
    <property type="match status" value="1"/>
</dbReference>
<evidence type="ECO:0000313" key="6">
    <source>
        <dbReference type="Proteomes" id="UP000661858"/>
    </source>
</evidence>
<dbReference type="Gene3D" id="3.40.250.10">
    <property type="entry name" value="Rhodanese-like domain"/>
    <property type="match status" value="2"/>
</dbReference>
<comment type="caution">
    <text evidence="5">The sequence shown here is derived from an EMBL/GenBank/DDBJ whole genome shotgun (WGS) entry which is preliminary data.</text>
</comment>
<organism evidence="5 6">
    <name type="scientific">Streptomyces actinomycinicus</name>
    <dbReference type="NCBI Taxonomy" id="1695166"/>
    <lineage>
        <taxon>Bacteria</taxon>
        <taxon>Bacillati</taxon>
        <taxon>Actinomycetota</taxon>
        <taxon>Actinomycetes</taxon>
        <taxon>Kitasatosporales</taxon>
        <taxon>Streptomycetaceae</taxon>
        <taxon>Streptomyces</taxon>
    </lineage>
</organism>
<evidence type="ECO:0000256" key="3">
    <source>
        <dbReference type="SAM" id="MobiDB-lite"/>
    </source>
</evidence>
<dbReference type="PANTHER" id="PTHR11364">
    <property type="entry name" value="THIOSULFATE SULFERTANSFERASE"/>
    <property type="match status" value="1"/>
</dbReference>
<sequence>MDSVIEVEELAERLSSPGGPCLLDVRWLRDGPHGRRQYEGGHVPGAHFVDLDADLAGPPGPQGRHPLPPPEIFQAAMRQAGVSPEREVVVYGRGQDPMTAASRAWWMLRWAGHGQVRVLNGGLRAWTAAGYEVERGPRAHEWGDFTVSPGGMTLLTAEDAASVARTGLLLDARAPERYRGDVEPYDPVAGHIPGAVNAPADYNLNEHGLLVPRERLRDRFHALGADRASEVGVYCGSGVRAAQQVLALERAGISAGLYIGSWSNWITDPTRPIATGSAAGS</sequence>
<accession>A0A937EIS0</accession>
<dbReference type="InterPro" id="IPR036873">
    <property type="entry name" value="Rhodanese-like_dom_sf"/>
</dbReference>
<feature type="compositionally biased region" description="Pro residues" evidence="3">
    <location>
        <begin position="58"/>
        <end position="68"/>
    </location>
</feature>
<dbReference type="SMART" id="SM00450">
    <property type="entry name" value="RHOD"/>
    <property type="match status" value="2"/>
</dbReference>
<protein>
    <submittedName>
        <fullName evidence="5">Sulfurtransferase</fullName>
    </submittedName>
</protein>
<dbReference type="InterPro" id="IPR001307">
    <property type="entry name" value="Thiosulphate_STrfase_CS"/>
</dbReference>
<evidence type="ECO:0000256" key="1">
    <source>
        <dbReference type="ARBA" id="ARBA00022679"/>
    </source>
</evidence>
<feature type="domain" description="Rhodanese" evidence="4">
    <location>
        <begin position="16"/>
        <end position="135"/>
    </location>
</feature>
<evidence type="ECO:0000313" key="5">
    <source>
        <dbReference type="EMBL" id="MBL1083601.1"/>
    </source>
</evidence>
<evidence type="ECO:0000256" key="2">
    <source>
        <dbReference type="ARBA" id="ARBA00022737"/>
    </source>
</evidence>
<dbReference type="GO" id="GO:0004792">
    <property type="term" value="F:thiosulfate-cyanide sulfurtransferase activity"/>
    <property type="evidence" value="ECO:0007669"/>
    <property type="project" value="InterPro"/>
</dbReference>
<feature type="region of interest" description="Disordered" evidence="3">
    <location>
        <begin position="49"/>
        <end position="68"/>
    </location>
</feature>
<dbReference type="EMBL" id="JAERRK010000007">
    <property type="protein sequence ID" value="MBL1083601.1"/>
    <property type="molecule type" value="Genomic_DNA"/>
</dbReference>
<dbReference type="PROSITE" id="PS50206">
    <property type="entry name" value="RHODANESE_3"/>
    <property type="match status" value="2"/>
</dbReference>
<dbReference type="InterPro" id="IPR001763">
    <property type="entry name" value="Rhodanese-like_dom"/>
</dbReference>